<organism evidence="2 3">
    <name type="scientific">Snodgrassella alvi SCGC AB-598-J21</name>
    <dbReference type="NCBI Taxonomy" id="1385367"/>
    <lineage>
        <taxon>Bacteria</taxon>
        <taxon>Pseudomonadati</taxon>
        <taxon>Pseudomonadota</taxon>
        <taxon>Betaproteobacteria</taxon>
        <taxon>Neisseriales</taxon>
        <taxon>Neisseriaceae</taxon>
        <taxon>Snodgrassella</taxon>
    </lineage>
</organism>
<feature type="signal peptide" evidence="1">
    <location>
        <begin position="1"/>
        <end position="23"/>
    </location>
</feature>
<accession>A0A074VZ63</accession>
<feature type="chain" id="PRO_5001702000" evidence="1">
    <location>
        <begin position="24"/>
        <end position="76"/>
    </location>
</feature>
<protein>
    <submittedName>
        <fullName evidence="2">Uncharacterized protein</fullName>
    </submittedName>
</protein>
<sequence length="76" mass="8893">MKTDLTCILLTLLLSFSFSNVFAYKPSQFDKIRLKQNCKNEQESPFKDFAGTPSCDKLKKIEIDENQPTYRVIREQ</sequence>
<dbReference type="AlphaFoldDB" id="A0A074VZ63"/>
<gene>
    <name evidence="2" type="ORF">SASC598J21_016600</name>
</gene>
<reference evidence="2 3" key="1">
    <citation type="journal article" date="2014" name="PLoS Genet.">
        <title>Hidden diversity in honey bee gut symbionts detected by single-cell genomics.</title>
        <authorList>
            <person name="Engel P."/>
            <person name="Stepanauskas R."/>
            <person name="Moran N."/>
        </authorList>
    </citation>
    <scope>NUCLEOTIDE SEQUENCE [LARGE SCALE GENOMIC DNA]</scope>
    <source>
        <strain evidence="2 3">SCGC AB-598-J21</strain>
    </source>
</reference>
<comment type="caution">
    <text evidence="2">The sequence shown here is derived from an EMBL/GenBank/DDBJ whole genome shotgun (WGS) entry which is preliminary data.</text>
</comment>
<evidence type="ECO:0000313" key="3">
    <source>
        <dbReference type="Proteomes" id="UP000027644"/>
    </source>
</evidence>
<evidence type="ECO:0000256" key="1">
    <source>
        <dbReference type="SAM" id="SignalP"/>
    </source>
</evidence>
<proteinExistence type="predicted"/>
<dbReference type="EMBL" id="AVQL01000449">
    <property type="protein sequence ID" value="KEQ00514.1"/>
    <property type="molecule type" value="Genomic_DNA"/>
</dbReference>
<evidence type="ECO:0000313" key="2">
    <source>
        <dbReference type="EMBL" id="KEQ00514.1"/>
    </source>
</evidence>
<keyword evidence="1" id="KW-0732">Signal</keyword>
<dbReference type="Proteomes" id="UP000027644">
    <property type="component" value="Unassembled WGS sequence"/>
</dbReference>
<name>A0A074VZ63_9NEIS</name>